<sequence>MLNILNDVLQNFGKQQPKERFKKEMAAKAKFGMVFSLLVFLSLFRLSLSSYTLGFLIGIAIGVLSLSLRVLILVGNEKSFNRYYISYYDERSRHIRNLAAQLTFALLVLFIMILIVLFAFWQVKLDYHTLLVVLLFTTLLGQTVIKAILDKLI</sequence>
<comment type="caution">
    <text evidence="2">The sequence shown here is derived from an EMBL/GenBank/DDBJ whole genome shotgun (WGS) entry which is preliminary data.</text>
</comment>
<keyword evidence="1" id="KW-1133">Transmembrane helix</keyword>
<keyword evidence="1" id="KW-0472">Membrane</keyword>
<dbReference type="RefSeq" id="WP_121835485.1">
    <property type="nucleotide sequence ID" value="NZ_CP163513.1"/>
</dbReference>
<dbReference type="AlphaFoldDB" id="A0A3L9DPK1"/>
<feature type="transmembrane region" description="Helical" evidence="1">
    <location>
        <begin position="29"/>
        <end position="47"/>
    </location>
</feature>
<name>A0A3L9DPK1_9STRE</name>
<accession>A0A3L9DPK1</accession>
<dbReference type="OrthoDB" id="2237156at2"/>
<feature type="transmembrane region" description="Helical" evidence="1">
    <location>
        <begin position="95"/>
        <end position="121"/>
    </location>
</feature>
<dbReference type="Proteomes" id="UP000279194">
    <property type="component" value="Unassembled WGS sequence"/>
</dbReference>
<gene>
    <name evidence="2" type="ORF">EAF07_05600</name>
</gene>
<organism evidence="2 3">
    <name type="scientific">Streptococcus hillyeri</name>
    <dbReference type="NCBI Taxonomy" id="2282420"/>
    <lineage>
        <taxon>Bacteria</taxon>
        <taxon>Bacillati</taxon>
        <taxon>Bacillota</taxon>
        <taxon>Bacilli</taxon>
        <taxon>Lactobacillales</taxon>
        <taxon>Streptococcaceae</taxon>
        <taxon>Streptococcus</taxon>
    </lineage>
</organism>
<evidence type="ECO:0000256" key="1">
    <source>
        <dbReference type="SAM" id="Phobius"/>
    </source>
</evidence>
<dbReference type="EMBL" id="RCVM01000009">
    <property type="protein sequence ID" value="RLY03251.1"/>
    <property type="molecule type" value="Genomic_DNA"/>
</dbReference>
<proteinExistence type="predicted"/>
<keyword evidence="1" id="KW-0812">Transmembrane</keyword>
<feature type="transmembrane region" description="Helical" evidence="1">
    <location>
        <begin position="127"/>
        <end position="149"/>
    </location>
</feature>
<keyword evidence="3" id="KW-1185">Reference proteome</keyword>
<evidence type="ECO:0000313" key="3">
    <source>
        <dbReference type="Proteomes" id="UP000279194"/>
    </source>
</evidence>
<feature type="transmembrane region" description="Helical" evidence="1">
    <location>
        <begin position="53"/>
        <end position="74"/>
    </location>
</feature>
<reference evidence="2 3" key="1">
    <citation type="submission" date="2018-10" db="EMBL/GenBank/DDBJ databases">
        <title>Streptococcus hillyeri sp. nov., isolated from equine tracheal sample.</title>
        <authorList>
            <person name="Macfadyen A.C."/>
            <person name="Waller A."/>
            <person name="Paterson G.K."/>
        </authorList>
    </citation>
    <scope>NUCLEOTIDE SEQUENCE [LARGE SCALE GENOMIC DNA]</scope>
    <source>
        <strain evidence="2 3">28462</strain>
    </source>
</reference>
<evidence type="ECO:0000313" key="2">
    <source>
        <dbReference type="EMBL" id="RLY03251.1"/>
    </source>
</evidence>
<protein>
    <submittedName>
        <fullName evidence="2">Uncharacterized protein</fullName>
    </submittedName>
</protein>